<dbReference type="InterPro" id="IPR036423">
    <property type="entry name" value="SOD-like_Cu/Zn_dom_sf"/>
</dbReference>
<organism evidence="3 4">
    <name type="scientific">Fulvivirga marina</name>
    <dbReference type="NCBI Taxonomy" id="2494733"/>
    <lineage>
        <taxon>Bacteria</taxon>
        <taxon>Pseudomonadati</taxon>
        <taxon>Bacteroidota</taxon>
        <taxon>Cytophagia</taxon>
        <taxon>Cytophagales</taxon>
        <taxon>Fulvivirgaceae</taxon>
        <taxon>Fulvivirga</taxon>
    </lineage>
</organism>
<evidence type="ECO:0000256" key="1">
    <source>
        <dbReference type="ARBA" id="ARBA00010457"/>
    </source>
</evidence>
<dbReference type="PROSITE" id="PS51257">
    <property type="entry name" value="PROKAR_LIPOPROTEIN"/>
    <property type="match status" value="1"/>
</dbReference>
<dbReference type="PANTHER" id="PTHR10003">
    <property type="entry name" value="SUPEROXIDE DISMUTASE CU-ZN -RELATED"/>
    <property type="match status" value="1"/>
</dbReference>
<reference evidence="3" key="1">
    <citation type="submission" date="2021-01" db="EMBL/GenBank/DDBJ databases">
        <title>Fulvivirga kasyanovii gen. nov., sp nov., a novel member of the phylum Bacteroidetes isolated from seawater in a mussel farm.</title>
        <authorList>
            <person name="Zhao L.-H."/>
            <person name="Wang Z.-J."/>
        </authorList>
    </citation>
    <scope>NUCLEOTIDE SEQUENCE</scope>
    <source>
        <strain evidence="3">29W222</strain>
    </source>
</reference>
<proteinExistence type="inferred from homology"/>
<dbReference type="InterPro" id="IPR001424">
    <property type="entry name" value="SOD_Cu_Zn_dom"/>
</dbReference>
<evidence type="ECO:0000313" key="3">
    <source>
        <dbReference type="EMBL" id="MBL6445842.1"/>
    </source>
</evidence>
<dbReference type="CDD" id="cd00305">
    <property type="entry name" value="Cu-Zn_Superoxide_Dismutase"/>
    <property type="match status" value="1"/>
</dbReference>
<dbReference type="AlphaFoldDB" id="A0A937FWC7"/>
<dbReference type="Pfam" id="PF00080">
    <property type="entry name" value="Sod_Cu"/>
    <property type="match status" value="1"/>
</dbReference>
<comment type="caution">
    <text evidence="3">The sequence shown here is derived from an EMBL/GenBank/DDBJ whole genome shotgun (WGS) entry which is preliminary data.</text>
</comment>
<sequence>MKNLKMHLLIGGFALLAACGPSNKEDAGKDQEVTAAETEEPAVEEEVLNTAKAVISSASGSSLTGEATFTDLGNGDVTLKLTVENATPGEHALHLHEIGDCSAPDAKSAGGHWNPAKVKHGERAADQQYHAGDIANLEVGEDGKGELTATVSGWTIGGPDSTSIIDKAVVIHAQADDFTSQPSGAAGKRVGCGVIQKD</sequence>
<gene>
    <name evidence="3" type="ORF">JMN32_05960</name>
</gene>
<evidence type="ECO:0000259" key="2">
    <source>
        <dbReference type="Pfam" id="PF00080"/>
    </source>
</evidence>
<accession>A0A937FWC7</accession>
<feature type="domain" description="Superoxide dismutase copper/zinc binding" evidence="2">
    <location>
        <begin position="64"/>
        <end position="195"/>
    </location>
</feature>
<protein>
    <submittedName>
        <fullName evidence="3">Superoxide dismutase family protein</fullName>
    </submittedName>
</protein>
<dbReference type="InterPro" id="IPR024134">
    <property type="entry name" value="SOD_Cu/Zn_/chaperone"/>
</dbReference>
<name>A0A937FWC7_9BACT</name>
<keyword evidence="4" id="KW-1185">Reference proteome</keyword>
<evidence type="ECO:0000313" key="4">
    <source>
        <dbReference type="Proteomes" id="UP000614216"/>
    </source>
</evidence>
<dbReference type="Proteomes" id="UP000614216">
    <property type="component" value="Unassembled WGS sequence"/>
</dbReference>
<dbReference type="GO" id="GO:0006801">
    <property type="term" value="P:superoxide metabolic process"/>
    <property type="evidence" value="ECO:0007669"/>
    <property type="project" value="InterPro"/>
</dbReference>
<dbReference type="RefSeq" id="WP_202855391.1">
    <property type="nucleotide sequence ID" value="NZ_JAEUGD010000019.1"/>
</dbReference>
<dbReference type="SUPFAM" id="SSF49329">
    <property type="entry name" value="Cu,Zn superoxide dismutase-like"/>
    <property type="match status" value="1"/>
</dbReference>
<comment type="similarity">
    <text evidence="1">Belongs to the Cu-Zn superoxide dismutase family.</text>
</comment>
<dbReference type="EMBL" id="JAEUGD010000019">
    <property type="protein sequence ID" value="MBL6445842.1"/>
    <property type="molecule type" value="Genomic_DNA"/>
</dbReference>
<dbReference type="Gene3D" id="2.60.40.200">
    <property type="entry name" value="Superoxide dismutase, copper/zinc binding domain"/>
    <property type="match status" value="1"/>
</dbReference>
<dbReference type="GO" id="GO:0005507">
    <property type="term" value="F:copper ion binding"/>
    <property type="evidence" value="ECO:0007669"/>
    <property type="project" value="InterPro"/>
</dbReference>